<name>A0ACC0XD06_9ROSI</name>
<comment type="caution">
    <text evidence="1">The sequence shown here is derived from an EMBL/GenBank/DDBJ whole genome shotgun (WGS) entry which is preliminary data.</text>
</comment>
<protein>
    <submittedName>
        <fullName evidence="1">Uncharacterized protein</fullName>
    </submittedName>
</protein>
<dbReference type="Proteomes" id="UP001163603">
    <property type="component" value="Chromosome 13"/>
</dbReference>
<proteinExistence type="predicted"/>
<organism evidence="1 2">
    <name type="scientific">Pistacia integerrima</name>
    <dbReference type="NCBI Taxonomy" id="434235"/>
    <lineage>
        <taxon>Eukaryota</taxon>
        <taxon>Viridiplantae</taxon>
        <taxon>Streptophyta</taxon>
        <taxon>Embryophyta</taxon>
        <taxon>Tracheophyta</taxon>
        <taxon>Spermatophyta</taxon>
        <taxon>Magnoliopsida</taxon>
        <taxon>eudicotyledons</taxon>
        <taxon>Gunneridae</taxon>
        <taxon>Pentapetalae</taxon>
        <taxon>rosids</taxon>
        <taxon>malvids</taxon>
        <taxon>Sapindales</taxon>
        <taxon>Anacardiaceae</taxon>
        <taxon>Pistacia</taxon>
    </lineage>
</organism>
<gene>
    <name evidence="1" type="ORF">Pint_21005</name>
</gene>
<sequence length="100" mass="11898">MHGIGRLNGVFYPGRRRNYQTSSIPSRQGNDPSTYCRFFMRHKRANLSWKRKNYWGNCAKPLQGFMYKEQASPYGLYPKTWKGMFLCQQQKPKLMELLIL</sequence>
<reference evidence="2" key="1">
    <citation type="journal article" date="2023" name="G3 (Bethesda)">
        <title>Genome assembly and association tests identify interacting loci associated with vigor, precocity, and sex in interspecific pistachio rootstocks.</title>
        <authorList>
            <person name="Palmer W."/>
            <person name="Jacygrad E."/>
            <person name="Sagayaradj S."/>
            <person name="Cavanaugh K."/>
            <person name="Han R."/>
            <person name="Bertier L."/>
            <person name="Beede B."/>
            <person name="Kafkas S."/>
            <person name="Golino D."/>
            <person name="Preece J."/>
            <person name="Michelmore R."/>
        </authorList>
    </citation>
    <scope>NUCLEOTIDE SEQUENCE [LARGE SCALE GENOMIC DNA]</scope>
</reference>
<dbReference type="EMBL" id="CM047748">
    <property type="protein sequence ID" value="KAJ0015037.1"/>
    <property type="molecule type" value="Genomic_DNA"/>
</dbReference>
<evidence type="ECO:0000313" key="1">
    <source>
        <dbReference type="EMBL" id="KAJ0015037.1"/>
    </source>
</evidence>
<evidence type="ECO:0000313" key="2">
    <source>
        <dbReference type="Proteomes" id="UP001163603"/>
    </source>
</evidence>
<keyword evidence="2" id="KW-1185">Reference proteome</keyword>
<accession>A0ACC0XD06</accession>